<gene>
    <name evidence="1" type="ORF">LCGC14_2995860</name>
</gene>
<dbReference type="AlphaFoldDB" id="A0A0F8Z9Z3"/>
<protein>
    <submittedName>
        <fullName evidence="1">Uncharacterized protein</fullName>
    </submittedName>
</protein>
<name>A0A0F8Z9Z3_9ZZZZ</name>
<accession>A0A0F8Z9Z3</accession>
<dbReference type="EMBL" id="LAZR01061589">
    <property type="protein sequence ID" value="KKK63279.1"/>
    <property type="molecule type" value="Genomic_DNA"/>
</dbReference>
<feature type="non-terminal residue" evidence="1">
    <location>
        <position position="73"/>
    </location>
</feature>
<sequence length="73" mass="8134">MPWKANHKAGCKEPSYYAVRERACMEDRDGNVLDADPSDGKMVHADCSECGARAEWVKDTESILGKYAGRGIW</sequence>
<reference evidence="1" key="1">
    <citation type="journal article" date="2015" name="Nature">
        <title>Complex archaea that bridge the gap between prokaryotes and eukaryotes.</title>
        <authorList>
            <person name="Spang A."/>
            <person name="Saw J.H."/>
            <person name="Jorgensen S.L."/>
            <person name="Zaremba-Niedzwiedzka K."/>
            <person name="Martijn J."/>
            <person name="Lind A.E."/>
            <person name="van Eijk R."/>
            <person name="Schleper C."/>
            <person name="Guy L."/>
            <person name="Ettema T.J."/>
        </authorList>
    </citation>
    <scope>NUCLEOTIDE SEQUENCE</scope>
</reference>
<comment type="caution">
    <text evidence="1">The sequence shown here is derived from an EMBL/GenBank/DDBJ whole genome shotgun (WGS) entry which is preliminary data.</text>
</comment>
<organism evidence="1">
    <name type="scientific">marine sediment metagenome</name>
    <dbReference type="NCBI Taxonomy" id="412755"/>
    <lineage>
        <taxon>unclassified sequences</taxon>
        <taxon>metagenomes</taxon>
        <taxon>ecological metagenomes</taxon>
    </lineage>
</organism>
<evidence type="ECO:0000313" key="1">
    <source>
        <dbReference type="EMBL" id="KKK63279.1"/>
    </source>
</evidence>
<proteinExistence type="predicted"/>